<dbReference type="InterPro" id="IPR007630">
    <property type="entry name" value="RNA_pol_sigma70_r4"/>
</dbReference>
<dbReference type="InterPro" id="IPR000943">
    <property type="entry name" value="RNA_pol_sigma70"/>
</dbReference>
<dbReference type="GO" id="GO:0003899">
    <property type="term" value="F:DNA-directed RNA polymerase activity"/>
    <property type="evidence" value="ECO:0007669"/>
    <property type="project" value="InterPro"/>
</dbReference>
<dbReference type="SUPFAM" id="SSF47789">
    <property type="entry name" value="C-terminal domain of RNA polymerase alpha subunit"/>
    <property type="match status" value="1"/>
</dbReference>
<dbReference type="InterPro" id="IPR013324">
    <property type="entry name" value="RNA_pol_sigma_r3/r4-like"/>
</dbReference>
<reference evidence="3 4" key="1">
    <citation type="submission" date="2016-10" db="EMBL/GenBank/DDBJ databases">
        <authorList>
            <person name="de Groot N.N."/>
        </authorList>
    </citation>
    <scope>NUCLEOTIDE SEQUENCE [LARGE SCALE GENOMIC DNA]</scope>
    <source>
        <strain evidence="3 4">HLD2</strain>
    </source>
</reference>
<dbReference type="InterPro" id="IPR036388">
    <property type="entry name" value="WH-like_DNA-bd_sf"/>
</dbReference>
<dbReference type="Gene3D" id="1.10.150.20">
    <property type="entry name" value="5' to 3' exonuclease, C-terminal subdomain"/>
    <property type="match status" value="1"/>
</dbReference>
<protein>
    <submittedName>
        <fullName evidence="3">RNA polymerase, alpha chain C terminal domain</fullName>
    </submittedName>
</protein>
<evidence type="ECO:0000313" key="4">
    <source>
        <dbReference type="Proteomes" id="UP000199648"/>
    </source>
</evidence>
<dbReference type="GO" id="GO:0003677">
    <property type="term" value="F:DNA binding"/>
    <property type="evidence" value="ECO:0007669"/>
    <property type="project" value="InterPro"/>
</dbReference>
<evidence type="ECO:0000259" key="1">
    <source>
        <dbReference type="Pfam" id="PF03118"/>
    </source>
</evidence>
<dbReference type="Gene3D" id="1.10.10.10">
    <property type="entry name" value="Winged helix-like DNA-binding domain superfamily/Winged helix DNA-binding domain"/>
    <property type="match status" value="1"/>
</dbReference>
<feature type="domain" description="RNA polymerase sigma-70 region 4" evidence="2">
    <location>
        <begin position="231"/>
        <end position="280"/>
    </location>
</feature>
<dbReference type="PRINTS" id="PR00046">
    <property type="entry name" value="SIGMA70FCT"/>
</dbReference>
<dbReference type="Pfam" id="PF03118">
    <property type="entry name" value="RNA_pol_A_CTD"/>
    <property type="match status" value="1"/>
</dbReference>
<dbReference type="CDD" id="cd06171">
    <property type="entry name" value="Sigma70_r4"/>
    <property type="match status" value="1"/>
</dbReference>
<dbReference type="RefSeq" id="WP_092998200.1">
    <property type="nucleotide sequence ID" value="NZ_FMWD01000008.1"/>
</dbReference>
<evidence type="ECO:0000259" key="2">
    <source>
        <dbReference type="Pfam" id="PF04545"/>
    </source>
</evidence>
<dbReference type="Proteomes" id="UP000199648">
    <property type="component" value="Unassembled WGS sequence"/>
</dbReference>
<proteinExistence type="predicted"/>
<feature type="domain" description="RNA polymerase alpha subunit C-terminal" evidence="1">
    <location>
        <begin position="82"/>
        <end position="130"/>
    </location>
</feature>
<name>A0A1G5QSJ6_9GAMM</name>
<evidence type="ECO:0000313" key="3">
    <source>
        <dbReference type="EMBL" id="SCZ64737.1"/>
    </source>
</evidence>
<dbReference type="EMBL" id="FMWD01000008">
    <property type="protein sequence ID" value="SCZ64737.1"/>
    <property type="molecule type" value="Genomic_DNA"/>
</dbReference>
<dbReference type="SUPFAM" id="SSF88659">
    <property type="entry name" value="Sigma3 and sigma4 domains of RNA polymerase sigma factors"/>
    <property type="match status" value="1"/>
</dbReference>
<dbReference type="OrthoDB" id="3928741at2"/>
<dbReference type="InterPro" id="IPR011260">
    <property type="entry name" value="RNAP_asu_C"/>
</dbReference>
<gene>
    <name evidence="3" type="ORF">SAMN03097708_02706</name>
</gene>
<dbReference type="STRING" id="415747.SAMN03097708_02706"/>
<dbReference type="AlphaFoldDB" id="A0A1G5QSJ6"/>
<keyword evidence="4" id="KW-1185">Reference proteome</keyword>
<dbReference type="GO" id="GO:0003700">
    <property type="term" value="F:DNA-binding transcription factor activity"/>
    <property type="evidence" value="ECO:0007669"/>
    <property type="project" value="InterPro"/>
</dbReference>
<accession>A0A1G5QSJ6</accession>
<dbReference type="GO" id="GO:0006352">
    <property type="term" value="P:DNA-templated transcription initiation"/>
    <property type="evidence" value="ECO:0007669"/>
    <property type="project" value="InterPro"/>
</dbReference>
<dbReference type="Pfam" id="PF04545">
    <property type="entry name" value="Sigma70_r4"/>
    <property type="match status" value="1"/>
</dbReference>
<organism evidence="3 4">
    <name type="scientific">Thiohalomonas denitrificans</name>
    <dbReference type="NCBI Taxonomy" id="415747"/>
    <lineage>
        <taxon>Bacteria</taxon>
        <taxon>Pseudomonadati</taxon>
        <taxon>Pseudomonadota</taxon>
        <taxon>Gammaproteobacteria</taxon>
        <taxon>Thiohalomonadales</taxon>
        <taxon>Thiohalomonadaceae</taxon>
        <taxon>Thiohalomonas</taxon>
    </lineage>
</organism>
<sequence length="707" mass="77677">MVNDSEIEFLDLRPRSWADAFPWIPGKAVNESWEQGKWWDWAIDTADAAARKTAVGNIVSLAIDRLGKWTIGDAFPGLRSEVELAKLDLPVRAKNVLYREQIHTGADIARLPVEGLFAFRNAGVGTVIAILRELVEVSSSQYETSVREGAFFNEDDAVEAPNPWFGGLLQDLETLAGWNHTLGHGDRGVLSELALGAPEAVVGARKRLLDLHADDIRPTRSANVADQLDVAISRLGERYQAILAKRLFAWKSKTLEEMGQEFGVTRERIRQLEVEARAKLNDFVTGDNPVGQVARLVRTQIRGIRPLEELLTDVPALALEVVTVGQPAWRIIDVLDDAYEIADGWCAEPSFEAARLATGVVLDELADPYGVVRLADVTLTNDAGSLPWLKDWLVYLGYEVRDQFVLVRTASLNDMAAAILSIEGAPLIFDELHQRVGRGAPGSLRNQLSTDPTFTKVNREHFALAEWGMEGYTNIRGEIAKLLGEAEGELPMASVVESLVDRFGVSANSVAVYAGSKPFQVMNGIIRHDKGQLAGAGKNPAKVQCYYRRNDDWLYRTTVTFDHLRGSGWPASTALSTILRMAPGEHAELPSRLGYQKFSYKNHQPTFGSIKRFLEDMDLGIGDEIFLVFKADGTFDVEQLPATPAGKMAQALRLVGAEMSLDVEGAIAALASAIKFAPGADIVSVAEGYKARREQEIHDLILGIEPD</sequence>